<accession>A0A4R1I4U8</accession>
<comment type="caution">
    <text evidence="2">The sequence shown here is derived from an EMBL/GenBank/DDBJ whole genome shotgun (WGS) entry which is preliminary data.</text>
</comment>
<dbReference type="InterPro" id="IPR000182">
    <property type="entry name" value="GNAT_dom"/>
</dbReference>
<evidence type="ECO:0000313" key="2">
    <source>
        <dbReference type="EMBL" id="TCK25052.1"/>
    </source>
</evidence>
<sequence length="203" mass="23041">MTAAPVQPRLVQLGRAEFAAHLDEAIDVYVTAMGYPRGTARQRRSLWLEHAYRPGWRAVAWLGDRDRVIGVSYGYWGGPGQWWFEEVRRGLRALRGSGAEAETWLADYFELTELHVHPEAQARGLGEGLLRALLDGAGRSRVLLSTPEHAPAPPGRAWRLYRRYGFRDVLREHQFTGDPRPFAVLGRELPLPPVAELPPHRHR</sequence>
<dbReference type="EMBL" id="SMFZ01000001">
    <property type="protein sequence ID" value="TCK25052.1"/>
    <property type="molecule type" value="Genomic_DNA"/>
</dbReference>
<keyword evidence="3" id="KW-1185">Reference proteome</keyword>
<dbReference type="AlphaFoldDB" id="A0A4R1I4U8"/>
<reference evidence="2 3" key="1">
    <citation type="submission" date="2019-03" db="EMBL/GenBank/DDBJ databases">
        <title>Sequencing the genomes of 1000 actinobacteria strains.</title>
        <authorList>
            <person name="Klenk H.-P."/>
        </authorList>
    </citation>
    <scope>NUCLEOTIDE SEQUENCE [LARGE SCALE GENOMIC DNA]</scope>
    <source>
        <strain evidence="2 3">DSM 44969</strain>
    </source>
</reference>
<proteinExistence type="predicted"/>
<organism evidence="2 3">
    <name type="scientific">Pseudonocardia endophytica</name>
    <dbReference type="NCBI Taxonomy" id="401976"/>
    <lineage>
        <taxon>Bacteria</taxon>
        <taxon>Bacillati</taxon>
        <taxon>Actinomycetota</taxon>
        <taxon>Actinomycetes</taxon>
        <taxon>Pseudonocardiales</taxon>
        <taxon>Pseudonocardiaceae</taxon>
        <taxon>Pseudonocardia</taxon>
    </lineage>
</organism>
<dbReference type="InterPro" id="IPR016181">
    <property type="entry name" value="Acyl_CoA_acyltransferase"/>
</dbReference>
<dbReference type="GO" id="GO:0016747">
    <property type="term" value="F:acyltransferase activity, transferring groups other than amino-acyl groups"/>
    <property type="evidence" value="ECO:0007669"/>
    <property type="project" value="InterPro"/>
</dbReference>
<evidence type="ECO:0000259" key="1">
    <source>
        <dbReference type="PROSITE" id="PS51186"/>
    </source>
</evidence>
<evidence type="ECO:0000313" key="3">
    <source>
        <dbReference type="Proteomes" id="UP000295560"/>
    </source>
</evidence>
<dbReference type="RefSeq" id="WP_207908572.1">
    <property type="nucleotide sequence ID" value="NZ_SMFZ01000001.1"/>
</dbReference>
<feature type="domain" description="N-acetyltransferase" evidence="1">
    <location>
        <begin position="54"/>
        <end position="190"/>
    </location>
</feature>
<dbReference type="Pfam" id="PF13508">
    <property type="entry name" value="Acetyltransf_7"/>
    <property type="match status" value="1"/>
</dbReference>
<dbReference type="SUPFAM" id="SSF55729">
    <property type="entry name" value="Acyl-CoA N-acyltransferases (Nat)"/>
    <property type="match status" value="1"/>
</dbReference>
<dbReference type="Proteomes" id="UP000295560">
    <property type="component" value="Unassembled WGS sequence"/>
</dbReference>
<name>A0A4R1I4U8_PSEEN</name>
<protein>
    <submittedName>
        <fullName evidence="2">Acetyltransferase (GNAT) family protein</fullName>
    </submittedName>
</protein>
<gene>
    <name evidence="2" type="ORF">EV378_0849</name>
</gene>
<dbReference type="PROSITE" id="PS51186">
    <property type="entry name" value="GNAT"/>
    <property type="match status" value="1"/>
</dbReference>
<keyword evidence="2" id="KW-0808">Transferase</keyword>
<dbReference type="Gene3D" id="3.40.630.30">
    <property type="match status" value="1"/>
</dbReference>